<evidence type="ECO:0000313" key="2">
    <source>
        <dbReference type="Proteomes" id="UP000438991"/>
    </source>
</evidence>
<sequence>MGRGGPDAAPVAGRSAVRAFVTLGVAALGVALATAAAPPSVKAQQAVTVAPEATVPLPEGTPAARGRILVPLHSTVMAGGGRTRLNFSGVLSVHNPSDRDPLVIDAVEYRDHAGRLVERSLPRPVALKPFASLQVVIPQEDVRGGFGASFVVDWSSPAPIEEPVVEAVMVAVHGTQGFSFVSPGRRVARP</sequence>
<accession>A0A9X4XPL3</accession>
<dbReference type="InterPro" id="IPR021471">
    <property type="entry name" value="DUF3124"/>
</dbReference>
<evidence type="ECO:0000313" key="1">
    <source>
        <dbReference type="EMBL" id="MTW17961.1"/>
    </source>
</evidence>
<dbReference type="AlphaFoldDB" id="A0A9X4XPL3"/>
<dbReference type="Pfam" id="PF11322">
    <property type="entry name" value="DUF3124"/>
    <property type="match status" value="1"/>
</dbReference>
<reference evidence="1 2" key="1">
    <citation type="submission" date="2019-11" db="EMBL/GenBank/DDBJ databases">
        <title>Whole-genome sequence of Rhodoplanes serenus DSM 18633, type strain.</title>
        <authorList>
            <person name="Kyndt J.A."/>
            <person name="Meyer T.E."/>
        </authorList>
    </citation>
    <scope>NUCLEOTIDE SEQUENCE [LARGE SCALE GENOMIC DNA]</scope>
    <source>
        <strain evidence="1 2">DSM 18633</strain>
    </source>
</reference>
<comment type="caution">
    <text evidence="1">The sequence shown here is derived from an EMBL/GenBank/DDBJ whole genome shotgun (WGS) entry which is preliminary data.</text>
</comment>
<protein>
    <submittedName>
        <fullName evidence="1">DUF3124 domain-containing protein</fullName>
    </submittedName>
</protein>
<dbReference type="Proteomes" id="UP000438991">
    <property type="component" value="Unassembled WGS sequence"/>
</dbReference>
<proteinExistence type="predicted"/>
<gene>
    <name evidence="1" type="ORF">GJ689_17275</name>
</gene>
<dbReference type="EMBL" id="WNKV01000013">
    <property type="protein sequence ID" value="MTW17961.1"/>
    <property type="molecule type" value="Genomic_DNA"/>
</dbReference>
<organism evidence="1 2">
    <name type="scientific">Rhodoplanes serenus</name>
    <dbReference type="NCBI Taxonomy" id="200615"/>
    <lineage>
        <taxon>Bacteria</taxon>
        <taxon>Pseudomonadati</taxon>
        <taxon>Pseudomonadota</taxon>
        <taxon>Alphaproteobacteria</taxon>
        <taxon>Hyphomicrobiales</taxon>
        <taxon>Nitrobacteraceae</taxon>
        <taxon>Rhodoplanes</taxon>
    </lineage>
</organism>
<name>A0A9X4XPL3_9BRAD</name>